<evidence type="ECO:0000256" key="1">
    <source>
        <dbReference type="SAM" id="MobiDB-lite"/>
    </source>
</evidence>
<protein>
    <recommendedName>
        <fullName evidence="2">R3H domain-containing protein</fullName>
    </recommendedName>
</protein>
<dbReference type="AlphaFoldDB" id="A0A1B6M495"/>
<feature type="compositionally biased region" description="Low complexity" evidence="1">
    <location>
        <begin position="367"/>
        <end position="377"/>
    </location>
</feature>
<dbReference type="PROSITE" id="PS51061">
    <property type="entry name" value="R3H"/>
    <property type="match status" value="1"/>
</dbReference>
<evidence type="ECO:0000313" key="3">
    <source>
        <dbReference type="EMBL" id="JAT30745.1"/>
    </source>
</evidence>
<dbReference type="PANTHER" id="PTHR21678:SF0">
    <property type="entry name" value="C3H1-TYPE DOMAIN-CONTAINING PROTEIN"/>
    <property type="match status" value="1"/>
</dbReference>
<proteinExistence type="predicted"/>
<gene>
    <name evidence="3" type="ORF">g.14807</name>
</gene>
<dbReference type="EMBL" id="GEBQ01009232">
    <property type="protein sequence ID" value="JAT30745.1"/>
    <property type="molecule type" value="Transcribed_RNA"/>
</dbReference>
<feature type="compositionally biased region" description="Basic and acidic residues" evidence="1">
    <location>
        <begin position="395"/>
        <end position="425"/>
    </location>
</feature>
<feature type="region of interest" description="Disordered" evidence="1">
    <location>
        <begin position="76"/>
        <end position="180"/>
    </location>
</feature>
<feature type="region of interest" description="Disordered" evidence="1">
    <location>
        <begin position="351"/>
        <end position="430"/>
    </location>
</feature>
<organism evidence="3">
    <name type="scientific">Graphocephala atropunctata</name>
    <dbReference type="NCBI Taxonomy" id="36148"/>
    <lineage>
        <taxon>Eukaryota</taxon>
        <taxon>Metazoa</taxon>
        <taxon>Ecdysozoa</taxon>
        <taxon>Arthropoda</taxon>
        <taxon>Hexapoda</taxon>
        <taxon>Insecta</taxon>
        <taxon>Pterygota</taxon>
        <taxon>Neoptera</taxon>
        <taxon>Paraneoptera</taxon>
        <taxon>Hemiptera</taxon>
        <taxon>Auchenorrhyncha</taxon>
        <taxon>Membracoidea</taxon>
        <taxon>Cicadellidae</taxon>
        <taxon>Cicadellinae</taxon>
        <taxon>Cicadellini</taxon>
        <taxon>Graphocephala</taxon>
    </lineage>
</organism>
<name>A0A1B6M495_9HEMI</name>
<reference evidence="3" key="1">
    <citation type="submission" date="2015-11" db="EMBL/GenBank/DDBJ databases">
        <title>De novo transcriptome assembly of four potential Pierce s Disease insect vectors from Arizona vineyards.</title>
        <authorList>
            <person name="Tassone E.E."/>
        </authorList>
    </citation>
    <scope>NUCLEOTIDE SEQUENCE</scope>
</reference>
<dbReference type="PANTHER" id="PTHR21678">
    <property type="entry name" value="GROWTH INHIBITION AND DIFFERENTIATION RELATED PROTEIN 88"/>
    <property type="match status" value="1"/>
</dbReference>
<feature type="region of interest" description="Disordered" evidence="1">
    <location>
        <begin position="656"/>
        <end position="684"/>
    </location>
</feature>
<evidence type="ECO:0000259" key="2">
    <source>
        <dbReference type="PROSITE" id="PS51061"/>
    </source>
</evidence>
<feature type="compositionally biased region" description="Basic and acidic residues" evidence="1">
    <location>
        <begin position="119"/>
        <end position="132"/>
    </location>
</feature>
<dbReference type="GO" id="GO:0003676">
    <property type="term" value="F:nucleic acid binding"/>
    <property type="evidence" value="ECO:0007669"/>
    <property type="project" value="UniProtKB-UniRule"/>
</dbReference>
<dbReference type="InterPro" id="IPR001374">
    <property type="entry name" value="R3H_dom"/>
</dbReference>
<dbReference type="InterPro" id="IPR039884">
    <property type="entry name" value="R3HC1/R3HCL"/>
</dbReference>
<feature type="compositionally biased region" description="Basic and acidic residues" evidence="1">
    <location>
        <begin position="659"/>
        <end position="684"/>
    </location>
</feature>
<feature type="compositionally biased region" description="Basic and acidic residues" evidence="1">
    <location>
        <begin position="166"/>
        <end position="180"/>
    </location>
</feature>
<sequence length="696" mass="78593">MEIVNSDLKKYLQRHIFPTRTVLVFPPFNGFRRFLIHKLIEDNFSSSEVAAFSIGQDIGRRIVVCYRGLIRESQQQGKAGINMIERERQSKPKLTPTAAVYRPPAARVTEPRQSTDNIRTPDSKRNRVRRPDQQMYVPRPKRASFGNEQPRSRSRSSSRTSLENDSCEKGMKTPLLKSEESRLCGANDSITNNSSEACDELPEKLPFSIEMCKTELILPSCSNTDVPIENMTVVPSHTEELRPSENRISSDLIQACPSATSDAVEDKDSIAISGSEKGIETSELSRRILQYASSISEYIETKICSETQVENSIKNDEIENKVTRIESKDECVANEENVTLNQEVIAAQKSEPMETISISSDSRDRNSSSVTTSSSDSRSSDSSDSEVKRKHCRRKSSDKMEIDHSINSEKKKDFETERNTSLDHNHKNRRIFPSVPVSDVLIISDSSSSDDTNNISKEPEFKKDITNDKVKKSVTTERSEKVANKSKSVDPGDCDWESLYDDSGECLVPDLMEELTNSVGRVRVTSVDSDYRPYQSIEERTNDGECVIEIYDFPAEFKTTDLFNIFAAYRSKNFQIKWVDDTHALGVFPSPLMADEVLACTLPFVKTRPLRLGIVESRNKARNLVLPPLPSVERPKTCTALARRLVSGALGLRLPTSSQEREQERKMLKEAREKRRQEAKQREAAWDGTIANENCV</sequence>
<dbReference type="Gene3D" id="3.30.70.330">
    <property type="match status" value="1"/>
</dbReference>
<feature type="domain" description="R3H" evidence="2">
    <location>
        <begin position="2"/>
        <end position="68"/>
    </location>
</feature>
<feature type="compositionally biased region" description="Basic and acidic residues" evidence="1">
    <location>
        <begin position="378"/>
        <end position="387"/>
    </location>
</feature>
<dbReference type="InterPro" id="IPR012677">
    <property type="entry name" value="Nucleotide-bd_a/b_plait_sf"/>
</dbReference>
<accession>A0A1B6M495</accession>